<reference evidence="3" key="1">
    <citation type="submission" date="2025-08" db="UniProtKB">
        <authorList>
            <consortium name="RefSeq"/>
        </authorList>
    </citation>
    <scope>IDENTIFICATION</scope>
    <source>
        <tissue evidence="3">Whole organism</tissue>
    </source>
</reference>
<proteinExistence type="predicted"/>
<evidence type="ECO:0000256" key="1">
    <source>
        <dbReference type="SAM" id="MobiDB-lite"/>
    </source>
</evidence>
<dbReference type="AlphaFoldDB" id="A0A9C6XSH6"/>
<dbReference type="GeneID" id="127750865"/>
<protein>
    <submittedName>
        <fullName evidence="3">Uncharacterized protein LOC127750865</fullName>
    </submittedName>
</protein>
<sequence>MQVFCEPDHSADAECRDSADFSHVDNTYATIQHPNRRGSNDAADDGGNYATLRGTDNHGNHRDMYEAALGFQGSTFQVPDQLPALPPLPGSAAGSVRVNHHHHHHHSQPHYVAELI</sequence>
<evidence type="ECO:0000313" key="3">
    <source>
        <dbReference type="RefSeq" id="XP_052129450.1"/>
    </source>
</evidence>
<name>A0A9C6XSH6_FRAOC</name>
<dbReference type="Proteomes" id="UP000504606">
    <property type="component" value="Unplaced"/>
</dbReference>
<keyword evidence="2" id="KW-1185">Reference proteome</keyword>
<accession>A0A9C6XSH6</accession>
<feature type="compositionally biased region" description="Basic residues" evidence="1">
    <location>
        <begin position="98"/>
        <end position="108"/>
    </location>
</feature>
<dbReference type="KEGG" id="foc:127750865"/>
<gene>
    <name evidence="3" type="primary">LOC127750865</name>
</gene>
<dbReference type="RefSeq" id="XP_052129450.1">
    <property type="nucleotide sequence ID" value="XM_052273490.1"/>
</dbReference>
<organism evidence="2 3">
    <name type="scientific">Frankliniella occidentalis</name>
    <name type="common">Western flower thrips</name>
    <name type="synonym">Euthrips occidentalis</name>
    <dbReference type="NCBI Taxonomy" id="133901"/>
    <lineage>
        <taxon>Eukaryota</taxon>
        <taxon>Metazoa</taxon>
        <taxon>Ecdysozoa</taxon>
        <taxon>Arthropoda</taxon>
        <taxon>Hexapoda</taxon>
        <taxon>Insecta</taxon>
        <taxon>Pterygota</taxon>
        <taxon>Neoptera</taxon>
        <taxon>Paraneoptera</taxon>
        <taxon>Thysanoptera</taxon>
        <taxon>Terebrantia</taxon>
        <taxon>Thripoidea</taxon>
        <taxon>Thripidae</taxon>
        <taxon>Frankliniella</taxon>
    </lineage>
</organism>
<evidence type="ECO:0000313" key="2">
    <source>
        <dbReference type="Proteomes" id="UP000504606"/>
    </source>
</evidence>
<feature type="region of interest" description="Disordered" evidence="1">
    <location>
        <begin position="81"/>
        <end position="116"/>
    </location>
</feature>
<dbReference type="OrthoDB" id="9990384at2759"/>